<feature type="binding site" evidence="9">
    <location>
        <begin position="208"/>
        <end position="211"/>
    </location>
    <ligand>
        <name>substrate</name>
    </ligand>
</feature>
<evidence type="ECO:0000256" key="4">
    <source>
        <dbReference type="ARBA" id="ARBA00022679"/>
    </source>
</evidence>
<evidence type="ECO:0000256" key="8">
    <source>
        <dbReference type="ARBA" id="ARBA00060767"/>
    </source>
</evidence>
<evidence type="ECO:0000256" key="2">
    <source>
        <dbReference type="ARBA" id="ARBA00003015"/>
    </source>
</evidence>
<feature type="binding site" evidence="9">
    <location>
        <position position="111"/>
    </location>
    <ligand>
        <name>S-adenosyl-L-methionine</name>
        <dbReference type="ChEBI" id="CHEBI:59789"/>
    </ligand>
</feature>
<dbReference type="OrthoDB" id="9802090at2"/>
<comment type="pathway">
    <text evidence="7 9">tRNA modification; N(7)-methylguanine-tRNA biosynthesis.</text>
</comment>
<keyword evidence="3 9" id="KW-0489">Methyltransferase</keyword>
<feature type="binding site" evidence="9">
    <location>
        <position position="134"/>
    </location>
    <ligand>
        <name>S-adenosyl-L-methionine</name>
        <dbReference type="ChEBI" id="CHEBI:59789"/>
    </ligand>
</feature>
<comment type="caution">
    <text evidence="10">The sequence shown here is derived from an EMBL/GenBank/DDBJ whole genome shotgun (WGS) entry which is preliminary data.</text>
</comment>
<dbReference type="GO" id="GO:0008176">
    <property type="term" value="F:tRNA (guanine(46)-N7)-methyltransferase activity"/>
    <property type="evidence" value="ECO:0007669"/>
    <property type="project" value="UniProtKB-UniRule"/>
</dbReference>
<feature type="binding site" evidence="9">
    <location>
        <position position="170"/>
    </location>
    <ligand>
        <name>substrate</name>
    </ligand>
</feature>
<keyword evidence="6 9" id="KW-0819">tRNA processing</keyword>
<comment type="caution">
    <text evidence="9">Lacks conserved residue(s) required for the propagation of feature annotation.</text>
</comment>
<evidence type="ECO:0000256" key="5">
    <source>
        <dbReference type="ARBA" id="ARBA00022691"/>
    </source>
</evidence>
<proteinExistence type="inferred from homology"/>
<evidence type="ECO:0000256" key="6">
    <source>
        <dbReference type="ARBA" id="ARBA00022694"/>
    </source>
</evidence>
<dbReference type="Gene3D" id="3.40.50.150">
    <property type="entry name" value="Vaccinia Virus protein VP39"/>
    <property type="match status" value="1"/>
</dbReference>
<dbReference type="GO" id="GO:0043527">
    <property type="term" value="C:tRNA methyltransferase complex"/>
    <property type="evidence" value="ECO:0007669"/>
    <property type="project" value="TreeGrafter"/>
</dbReference>
<feature type="binding site" evidence="9">
    <location>
        <position position="84"/>
    </location>
    <ligand>
        <name>S-adenosyl-L-methionine</name>
        <dbReference type="ChEBI" id="CHEBI:59789"/>
    </ligand>
</feature>
<feature type="binding site" evidence="9">
    <location>
        <position position="59"/>
    </location>
    <ligand>
        <name>S-adenosyl-L-methionine</name>
        <dbReference type="ChEBI" id="CHEBI:59789"/>
    </ligand>
</feature>
<keyword evidence="5 9" id="KW-0949">S-adenosyl-L-methionine</keyword>
<dbReference type="Proteomes" id="UP000005615">
    <property type="component" value="Unassembled WGS sequence"/>
</dbReference>
<dbReference type="InterPro" id="IPR003358">
    <property type="entry name" value="tRNA_(Gua-N-7)_MeTrfase_Trmb"/>
</dbReference>
<evidence type="ECO:0000313" key="11">
    <source>
        <dbReference type="Proteomes" id="UP000005615"/>
    </source>
</evidence>
<evidence type="ECO:0000256" key="7">
    <source>
        <dbReference type="ARBA" id="ARBA00060552"/>
    </source>
</evidence>
<sequence>MSESSFSRRIKSYVIRAGRMTEAQREGLDLGWPRFGLLAETGALDYDAVFEQRGPVVFEIGFGMGQSLLAQALAEPDHRYIGVEVHRPGVGKLLHDAMEAQATNIRVYCHDAVEVLEQCIPATSLDRVQVFFPDPWHKKKHHKRRLIQPEFLSLLARHMKPGAVLHLATDWQHYAEHMLEVLTPHPDFKNTMPEIEPYAPRPESRPLTKFEKRGERLGHGVWDLLFERT</sequence>
<dbReference type="SUPFAM" id="SSF53335">
    <property type="entry name" value="S-adenosyl-L-methionine-dependent methyltransferases"/>
    <property type="match status" value="1"/>
</dbReference>
<comment type="similarity">
    <text evidence="8 9">Belongs to the class I-like SAM-binding methyltransferase superfamily. TrmB family.</text>
</comment>
<dbReference type="HAMAP" id="MF_01057">
    <property type="entry name" value="tRNA_methyltr_TrmB"/>
    <property type="match status" value="1"/>
</dbReference>
<reference evidence="10 11" key="1">
    <citation type="journal article" date="2011" name="J. Bacteriol.">
        <title>Genome sequence of strain IMCC3088, a proteorhodopsin-containing marine bacterium belonging to the OM60/NOR5 clade.</title>
        <authorList>
            <person name="Jang Y."/>
            <person name="Oh H.M."/>
            <person name="Kang I."/>
            <person name="Lee K."/>
            <person name="Yang S.J."/>
            <person name="Cho J.C."/>
        </authorList>
    </citation>
    <scope>NUCLEOTIDE SEQUENCE [LARGE SCALE GENOMIC DNA]</scope>
    <source>
        <strain evidence="10 11">IMCC3088</strain>
    </source>
</reference>
<name>F3L3J1_9GAMM</name>
<dbReference type="InterPro" id="IPR029063">
    <property type="entry name" value="SAM-dependent_MTases_sf"/>
</dbReference>
<comment type="catalytic activity">
    <reaction evidence="1 9">
        <text>guanosine(46) in tRNA + S-adenosyl-L-methionine = N(7)-methylguanosine(46) in tRNA + S-adenosyl-L-homocysteine</text>
        <dbReference type="Rhea" id="RHEA:42708"/>
        <dbReference type="Rhea" id="RHEA-COMP:10188"/>
        <dbReference type="Rhea" id="RHEA-COMP:10189"/>
        <dbReference type="ChEBI" id="CHEBI:57856"/>
        <dbReference type="ChEBI" id="CHEBI:59789"/>
        <dbReference type="ChEBI" id="CHEBI:74269"/>
        <dbReference type="ChEBI" id="CHEBI:74480"/>
        <dbReference type="EC" id="2.1.1.33"/>
    </reaction>
</comment>
<dbReference type="EMBL" id="AEIG01000064">
    <property type="protein sequence ID" value="EGG29103.1"/>
    <property type="molecule type" value="Genomic_DNA"/>
</dbReference>
<evidence type="ECO:0000256" key="9">
    <source>
        <dbReference type="HAMAP-Rule" id="MF_01057"/>
    </source>
</evidence>
<dbReference type="InterPro" id="IPR055361">
    <property type="entry name" value="tRNA_methyltr_TrmB_bact"/>
</dbReference>
<feature type="binding site" evidence="9">
    <location>
        <position position="138"/>
    </location>
    <ligand>
        <name>substrate</name>
    </ligand>
</feature>
<dbReference type="EC" id="2.1.1.33" evidence="9"/>
<dbReference type="AlphaFoldDB" id="F3L3J1"/>
<keyword evidence="11" id="KW-1185">Reference proteome</keyword>
<dbReference type="CDD" id="cd02440">
    <property type="entry name" value="AdoMet_MTases"/>
    <property type="match status" value="1"/>
</dbReference>
<protein>
    <recommendedName>
        <fullName evidence="9">tRNA (guanine-N(7)-)-methyltransferase</fullName>
        <ecNumber evidence="9">2.1.1.33</ecNumber>
    </recommendedName>
    <alternativeName>
        <fullName evidence="9">tRNA (guanine(46)-N(7))-methyltransferase</fullName>
    </alternativeName>
    <alternativeName>
        <fullName evidence="9">tRNA(m7G46)-methyltransferase</fullName>
    </alternativeName>
</protein>
<evidence type="ECO:0000313" key="10">
    <source>
        <dbReference type="EMBL" id="EGG29103.1"/>
    </source>
</evidence>
<evidence type="ECO:0000256" key="3">
    <source>
        <dbReference type="ARBA" id="ARBA00022603"/>
    </source>
</evidence>
<dbReference type="eggNOG" id="COG0220">
    <property type="taxonomic scope" value="Bacteria"/>
</dbReference>
<gene>
    <name evidence="9" type="primary">trmB</name>
    <name evidence="10" type="ORF">IMCC3088_2183</name>
</gene>
<evidence type="ECO:0000256" key="1">
    <source>
        <dbReference type="ARBA" id="ARBA00000142"/>
    </source>
</evidence>
<dbReference type="Pfam" id="PF02390">
    <property type="entry name" value="Methyltransf_4"/>
    <property type="match status" value="1"/>
</dbReference>
<dbReference type="UniPathway" id="UPA00989"/>
<keyword evidence="4 9" id="KW-0808">Transferase</keyword>
<dbReference type="FunFam" id="3.40.50.150:FF:000035">
    <property type="entry name" value="tRNA (guanine-N(7)-)-methyltransferase"/>
    <property type="match status" value="1"/>
</dbReference>
<dbReference type="NCBIfam" id="TIGR00091">
    <property type="entry name" value="tRNA (guanosine(46)-N7)-methyltransferase TrmB"/>
    <property type="match status" value="1"/>
</dbReference>
<dbReference type="STRING" id="2518989.IMCC3088_2183"/>
<dbReference type="PANTHER" id="PTHR23417:SF14">
    <property type="entry name" value="PENTACOTRIPEPTIDE-REPEAT REGION OF PRORP DOMAIN-CONTAINING PROTEIN"/>
    <property type="match status" value="1"/>
</dbReference>
<dbReference type="PANTHER" id="PTHR23417">
    <property type="entry name" value="3-DEOXY-D-MANNO-OCTULOSONIC-ACID TRANSFERASE/TRNA GUANINE-N 7 - -METHYLTRANSFERASE"/>
    <property type="match status" value="1"/>
</dbReference>
<dbReference type="PROSITE" id="PS51625">
    <property type="entry name" value="SAM_MT_TRMB"/>
    <property type="match status" value="1"/>
</dbReference>
<organism evidence="10 11">
    <name type="scientific">Aequoribacter fuscus</name>
    <dbReference type="NCBI Taxonomy" id="2518989"/>
    <lineage>
        <taxon>Bacteria</taxon>
        <taxon>Pseudomonadati</taxon>
        <taxon>Pseudomonadota</taxon>
        <taxon>Gammaproteobacteria</taxon>
        <taxon>Cellvibrionales</taxon>
        <taxon>Halieaceae</taxon>
        <taxon>Aequoribacter</taxon>
    </lineage>
</organism>
<comment type="function">
    <text evidence="2 9">Catalyzes the formation of N(7)-methylguanine at position 46 (m7G46) in tRNA.</text>
</comment>
<accession>F3L3J1</accession>
<dbReference type="RefSeq" id="WP_009576360.1">
    <property type="nucleotide sequence ID" value="NZ_AEIG01000064.1"/>
</dbReference>